<evidence type="ECO:0008006" key="3">
    <source>
        <dbReference type="Google" id="ProtNLM"/>
    </source>
</evidence>
<protein>
    <recommendedName>
        <fullName evidence="3">ATP-binding protein</fullName>
    </recommendedName>
</protein>
<sequence length="584" mass="62742">MNSAQDPFDRSLPSPLAALAALRAAGEDSVVATDRLSTRQRAMYVRTRVDEELAREIQTSGWLRLVLLTGSAGGGKSALIRQLKDGLPPGTLTRVVEDATHADSPNKRQTERLAGVLAGFQSGVPPHGDITVIAANTGLLLELHREFAEHGQEALASVVAYALEVLGVPGRRPLGQDRRAELADAVLVVDLDQRPTSGGEQHLLRRMLRSLDPSDPKGVLEGAERCRTCTVAGWCAPRTNAELLADDRIGKSLDEAVEQIALRRGRDVAPRQLWDAVGELALGGISLEGDPCDAVARIAHREDAAAVWQALLPNGALAAPQGDLTRELADLDPSYRPSDEAHAVMAAVGIAPQEDAQGLERLLAAPEGQRLAVRTAARALREGSTEEAARGLVRAHWLCGRITLDSVIPAAFEEALAGAADAEDQLIDVACQGLVSAFGREAEHKAYLPTESLAESREARVLVQIDLDREVELLEDRARKLNPRGSAVVGLRPLAARLRIGRSVVRLDLPLYRLLEAASQGALAATVDVERFHALRYAAERLGRSAAEHQDRPLLVTYDGQGAAFVVAQTSRRGQQRLKIEKVA</sequence>
<evidence type="ECO:0000313" key="2">
    <source>
        <dbReference type="Proteomes" id="UP001499987"/>
    </source>
</evidence>
<dbReference type="RefSeq" id="WP_344623854.1">
    <property type="nucleotide sequence ID" value="NZ_BAAALD010000021.1"/>
</dbReference>
<keyword evidence="2" id="KW-1185">Reference proteome</keyword>
<dbReference type="Proteomes" id="UP001499987">
    <property type="component" value="Unassembled WGS sequence"/>
</dbReference>
<name>A0ABN1THM1_9ACTN</name>
<reference evidence="1 2" key="1">
    <citation type="journal article" date="2019" name="Int. J. Syst. Evol. Microbiol.">
        <title>The Global Catalogue of Microorganisms (GCM) 10K type strain sequencing project: providing services to taxonomists for standard genome sequencing and annotation.</title>
        <authorList>
            <consortium name="The Broad Institute Genomics Platform"/>
            <consortium name="The Broad Institute Genome Sequencing Center for Infectious Disease"/>
            <person name="Wu L."/>
            <person name="Ma J."/>
        </authorList>
    </citation>
    <scope>NUCLEOTIDE SEQUENCE [LARGE SCALE GENOMIC DNA]</scope>
    <source>
        <strain evidence="1 2">JCM 13002</strain>
    </source>
</reference>
<proteinExistence type="predicted"/>
<gene>
    <name evidence="1" type="ORF">GCM10009663_27400</name>
</gene>
<accession>A0ABN1THM1</accession>
<evidence type="ECO:0000313" key="1">
    <source>
        <dbReference type="EMBL" id="GAA1082930.1"/>
    </source>
</evidence>
<organism evidence="1 2">
    <name type="scientific">Kitasatospora arboriphila</name>
    <dbReference type="NCBI Taxonomy" id="258052"/>
    <lineage>
        <taxon>Bacteria</taxon>
        <taxon>Bacillati</taxon>
        <taxon>Actinomycetota</taxon>
        <taxon>Actinomycetes</taxon>
        <taxon>Kitasatosporales</taxon>
        <taxon>Streptomycetaceae</taxon>
        <taxon>Kitasatospora</taxon>
    </lineage>
</organism>
<comment type="caution">
    <text evidence="1">The sequence shown here is derived from an EMBL/GenBank/DDBJ whole genome shotgun (WGS) entry which is preliminary data.</text>
</comment>
<dbReference type="EMBL" id="BAAALD010000021">
    <property type="protein sequence ID" value="GAA1082930.1"/>
    <property type="molecule type" value="Genomic_DNA"/>
</dbReference>